<feature type="transmembrane region" description="Helical" evidence="1">
    <location>
        <begin position="57"/>
        <end position="80"/>
    </location>
</feature>
<keyword evidence="1" id="KW-1133">Transmembrane helix</keyword>
<feature type="transmembrane region" description="Helical" evidence="1">
    <location>
        <begin position="158"/>
        <end position="179"/>
    </location>
</feature>
<dbReference type="Gene3D" id="1.20.144.10">
    <property type="entry name" value="Phosphatidic acid phosphatase type 2/haloperoxidase"/>
    <property type="match status" value="2"/>
</dbReference>
<keyword evidence="1" id="KW-0812">Transmembrane</keyword>
<name>A0A1E8GK11_9LACT</name>
<reference evidence="4" key="1">
    <citation type="submission" date="2016-09" db="EMBL/GenBank/DDBJ databases">
        <title>Draft genome sequence of a novel species of the family Streptococcaceae isolated from flowers.</title>
        <authorList>
            <person name="Chuah L.-O."/>
            <person name="Yap K.-P."/>
            <person name="Thong K.L."/>
            <person name="Liong M.T."/>
            <person name="Ahmad R."/>
            <person name="Rusul G."/>
        </authorList>
    </citation>
    <scope>NUCLEOTIDE SEQUENCE [LARGE SCALE GENOMIC DNA]</scope>
    <source>
        <strain evidence="4">DF1</strain>
    </source>
</reference>
<dbReference type="PANTHER" id="PTHR14969">
    <property type="entry name" value="SPHINGOSINE-1-PHOSPHATE PHOSPHOHYDROLASE"/>
    <property type="match status" value="1"/>
</dbReference>
<proteinExistence type="predicted"/>
<dbReference type="AlphaFoldDB" id="A0A1E8GK11"/>
<dbReference type="Pfam" id="PF01569">
    <property type="entry name" value="PAP2"/>
    <property type="match status" value="1"/>
</dbReference>
<gene>
    <name evidence="3" type="ORF">BG261_06700</name>
</gene>
<feature type="domain" description="Phosphatidic acid phosphatase type 2/haloperoxidase" evidence="2">
    <location>
        <begin position="88"/>
        <end position="200"/>
    </location>
</feature>
<dbReference type="STRING" id="1859473.BG261_06700"/>
<keyword evidence="1" id="KW-0472">Membrane</keyword>
<evidence type="ECO:0000256" key="1">
    <source>
        <dbReference type="SAM" id="Phobius"/>
    </source>
</evidence>
<feature type="transmembrane region" description="Helical" evidence="1">
    <location>
        <begin position="185"/>
        <end position="203"/>
    </location>
</feature>
<dbReference type="CDD" id="cd03392">
    <property type="entry name" value="PAP2_like_2"/>
    <property type="match status" value="1"/>
</dbReference>
<dbReference type="InterPro" id="IPR000326">
    <property type="entry name" value="PAP2/HPO"/>
</dbReference>
<dbReference type="Proteomes" id="UP000178622">
    <property type="component" value="Unassembled WGS sequence"/>
</dbReference>
<comment type="caution">
    <text evidence="3">The sequence shown here is derived from an EMBL/GenBank/DDBJ whole genome shotgun (WGS) entry which is preliminary data.</text>
</comment>
<feature type="transmembrane region" description="Helical" evidence="1">
    <location>
        <begin position="125"/>
        <end position="146"/>
    </location>
</feature>
<protein>
    <recommendedName>
        <fullName evidence="2">Phosphatidic acid phosphatase type 2/haloperoxidase domain-containing protein</fullName>
    </recommendedName>
</protein>
<evidence type="ECO:0000313" key="3">
    <source>
        <dbReference type="EMBL" id="OFI48581.1"/>
    </source>
</evidence>
<dbReference type="InterPro" id="IPR036938">
    <property type="entry name" value="PAP2/HPO_sf"/>
</dbReference>
<organism evidence="3 4">
    <name type="scientific">Floricoccus tropicus</name>
    <dbReference type="NCBI Taxonomy" id="1859473"/>
    <lineage>
        <taxon>Bacteria</taxon>
        <taxon>Bacillati</taxon>
        <taxon>Bacillota</taxon>
        <taxon>Bacilli</taxon>
        <taxon>Lactobacillales</taxon>
        <taxon>Streptococcaceae</taxon>
        <taxon>Floricoccus</taxon>
    </lineage>
</organism>
<sequence length="217" mass="24951">MKNKLYYRFTASVLLLVLMFLGYTIKFYPDTVKPFDSAIQNWAFSLRSDSMTSFLKFFTGIINPISIIIIMIVLILLFIWRKWYSEAVFLAGNFILVSGILNPILKYVYNRSRPDGVHLVHETTLSFPSGHAATSMVVFLSLFFIFSARLKTRSLKTILAIILGLMILIVGFSRIYLGVHYPTDIIGGYLLASGCVLYAYPYYDAWRFQLRFKGEQK</sequence>
<evidence type="ECO:0000259" key="2">
    <source>
        <dbReference type="SMART" id="SM00014"/>
    </source>
</evidence>
<dbReference type="SUPFAM" id="SSF48317">
    <property type="entry name" value="Acid phosphatase/Vanadium-dependent haloperoxidase"/>
    <property type="match status" value="1"/>
</dbReference>
<feature type="transmembrane region" description="Helical" evidence="1">
    <location>
        <begin position="5"/>
        <end position="25"/>
    </location>
</feature>
<dbReference type="PANTHER" id="PTHR14969:SF13">
    <property type="entry name" value="AT30094P"/>
    <property type="match status" value="1"/>
</dbReference>
<keyword evidence="4" id="KW-1185">Reference proteome</keyword>
<evidence type="ECO:0000313" key="4">
    <source>
        <dbReference type="Proteomes" id="UP000178622"/>
    </source>
</evidence>
<feature type="transmembrane region" description="Helical" evidence="1">
    <location>
        <begin position="87"/>
        <end position="105"/>
    </location>
</feature>
<dbReference type="SMART" id="SM00014">
    <property type="entry name" value="acidPPc"/>
    <property type="match status" value="1"/>
</dbReference>
<accession>A0A1E8GK11</accession>
<dbReference type="EMBL" id="MKIR01000024">
    <property type="protein sequence ID" value="OFI48581.1"/>
    <property type="molecule type" value="Genomic_DNA"/>
</dbReference>